<feature type="domain" description="N-acetyltransferase" evidence="1">
    <location>
        <begin position="3"/>
        <end position="166"/>
    </location>
</feature>
<gene>
    <name evidence="2" type="ORF">ABID16_001977</name>
</gene>
<dbReference type="GO" id="GO:0102971">
    <property type="term" value="F:phosphinothricin N-acetyltransferase activity"/>
    <property type="evidence" value="ECO:0007669"/>
    <property type="project" value="UniProtKB-EC"/>
</dbReference>
<dbReference type="CDD" id="cd04301">
    <property type="entry name" value="NAT_SF"/>
    <property type="match status" value="1"/>
</dbReference>
<name>A0ABV2IYR7_9HYPH</name>
<keyword evidence="2" id="KW-0012">Acyltransferase</keyword>
<evidence type="ECO:0000313" key="2">
    <source>
        <dbReference type="EMBL" id="MET3613648.1"/>
    </source>
</evidence>
<evidence type="ECO:0000313" key="3">
    <source>
        <dbReference type="Proteomes" id="UP001549047"/>
    </source>
</evidence>
<sequence>MPFSIRDAAARDLSAITEIYRESVLNGTATYELDPPDQAEMTARFETITGRGYPYVVAAGEDGTIVGYAYASAFRTRPAYNWLVEDSIYLAPAARGQGIGRALVNELVTRCTALGFRQMVAVIGGSSPASIGVHRAAGFEMCGTLNATGFKLGHWLDTVFMQIALGEGAETVPDVAAYPGTLK</sequence>
<dbReference type="Pfam" id="PF13420">
    <property type="entry name" value="Acetyltransf_4"/>
    <property type="match status" value="1"/>
</dbReference>
<dbReference type="Gene3D" id="3.40.630.30">
    <property type="match status" value="1"/>
</dbReference>
<reference evidence="2 3" key="1">
    <citation type="submission" date="2024-06" db="EMBL/GenBank/DDBJ databases">
        <title>Genomic Encyclopedia of Type Strains, Phase IV (KMG-IV): sequencing the most valuable type-strain genomes for metagenomic binning, comparative biology and taxonomic classification.</title>
        <authorList>
            <person name="Goeker M."/>
        </authorList>
    </citation>
    <scope>NUCLEOTIDE SEQUENCE [LARGE SCALE GENOMIC DNA]</scope>
    <source>
        <strain evidence="2 3">DSM 29780</strain>
    </source>
</reference>
<evidence type="ECO:0000259" key="1">
    <source>
        <dbReference type="PROSITE" id="PS51186"/>
    </source>
</evidence>
<dbReference type="SUPFAM" id="SSF55729">
    <property type="entry name" value="Acyl-CoA N-acyltransferases (Nat)"/>
    <property type="match status" value="1"/>
</dbReference>
<proteinExistence type="predicted"/>
<keyword evidence="2" id="KW-0808">Transferase</keyword>
<dbReference type="InterPro" id="IPR000182">
    <property type="entry name" value="GNAT_dom"/>
</dbReference>
<comment type="caution">
    <text evidence="2">The sequence shown here is derived from an EMBL/GenBank/DDBJ whole genome shotgun (WGS) entry which is preliminary data.</text>
</comment>
<dbReference type="EMBL" id="JBEPMB010000002">
    <property type="protein sequence ID" value="MET3613648.1"/>
    <property type="molecule type" value="Genomic_DNA"/>
</dbReference>
<dbReference type="EC" id="2.3.1.183" evidence="2"/>
<accession>A0ABV2IYR7</accession>
<protein>
    <submittedName>
        <fullName evidence="2">Phosphinothricin acetyltransferase</fullName>
        <ecNumber evidence="2">2.3.1.183</ecNumber>
    </submittedName>
</protein>
<keyword evidence="3" id="KW-1185">Reference proteome</keyword>
<dbReference type="PANTHER" id="PTHR43072:SF8">
    <property type="entry name" value="ACYLTRANSFERASE FABY-RELATED"/>
    <property type="match status" value="1"/>
</dbReference>
<dbReference type="PROSITE" id="PS51186">
    <property type="entry name" value="GNAT"/>
    <property type="match status" value="1"/>
</dbReference>
<organism evidence="2 3">
    <name type="scientific">Rhizobium aquaticum</name>
    <dbReference type="NCBI Taxonomy" id="1549636"/>
    <lineage>
        <taxon>Bacteria</taxon>
        <taxon>Pseudomonadati</taxon>
        <taxon>Pseudomonadota</taxon>
        <taxon>Alphaproteobacteria</taxon>
        <taxon>Hyphomicrobiales</taxon>
        <taxon>Rhizobiaceae</taxon>
        <taxon>Rhizobium/Agrobacterium group</taxon>
        <taxon>Rhizobium</taxon>
    </lineage>
</organism>
<dbReference type="PANTHER" id="PTHR43072">
    <property type="entry name" value="N-ACETYLTRANSFERASE"/>
    <property type="match status" value="1"/>
</dbReference>
<dbReference type="Proteomes" id="UP001549047">
    <property type="component" value="Unassembled WGS sequence"/>
</dbReference>
<dbReference type="RefSeq" id="WP_354556174.1">
    <property type="nucleotide sequence ID" value="NZ_JBEPMB010000002.1"/>
</dbReference>
<dbReference type="InterPro" id="IPR016181">
    <property type="entry name" value="Acyl_CoA_acyltransferase"/>
</dbReference>